<protein>
    <submittedName>
        <fullName evidence="6">ABC-F family ATP-binding cassette domain-containing protein</fullName>
    </submittedName>
</protein>
<dbReference type="SMART" id="SM00382">
    <property type="entry name" value="AAA"/>
    <property type="match status" value="2"/>
</dbReference>
<dbReference type="SUPFAM" id="SSF52540">
    <property type="entry name" value="P-loop containing nucleoside triphosphate hydrolases"/>
    <property type="match status" value="2"/>
</dbReference>
<keyword evidence="1" id="KW-0677">Repeat</keyword>
<feature type="domain" description="ABC transporter" evidence="5">
    <location>
        <begin position="330"/>
        <end position="528"/>
    </location>
</feature>
<organism evidence="6 7">
    <name type="scientific">Gordonia rubripertincta</name>
    <name type="common">Rhodococcus corallinus</name>
    <dbReference type="NCBI Taxonomy" id="36822"/>
    <lineage>
        <taxon>Bacteria</taxon>
        <taxon>Bacillati</taxon>
        <taxon>Actinomycetota</taxon>
        <taxon>Actinomycetes</taxon>
        <taxon>Mycobacteriales</taxon>
        <taxon>Gordoniaceae</taxon>
        <taxon>Gordonia</taxon>
    </lineage>
</organism>
<dbReference type="InterPro" id="IPR003593">
    <property type="entry name" value="AAA+_ATPase"/>
</dbReference>
<dbReference type="RefSeq" id="WP_204717660.1">
    <property type="nucleotide sequence ID" value="NZ_JAFFGU010000002.1"/>
</dbReference>
<feature type="domain" description="ABC transporter" evidence="5">
    <location>
        <begin position="13"/>
        <end position="249"/>
    </location>
</feature>
<dbReference type="Pfam" id="PF00005">
    <property type="entry name" value="ABC_tran"/>
    <property type="match status" value="2"/>
</dbReference>
<keyword evidence="3 6" id="KW-0067">ATP-binding</keyword>
<dbReference type="InterPro" id="IPR027417">
    <property type="entry name" value="P-loop_NTPase"/>
</dbReference>
<name>A0AAW4G231_GORRU</name>
<dbReference type="PANTHER" id="PTHR19211:SF6">
    <property type="entry name" value="BLL7188 PROTEIN"/>
    <property type="match status" value="1"/>
</dbReference>
<dbReference type="Gene3D" id="3.40.50.300">
    <property type="entry name" value="P-loop containing nucleotide triphosphate hydrolases"/>
    <property type="match status" value="2"/>
</dbReference>
<reference evidence="6" key="1">
    <citation type="submission" date="2021-02" db="EMBL/GenBank/DDBJ databases">
        <title>Taxonomy, biology and ecology of Rhodococcus bacteria occurring in California pistachio and other woody hosts as revealed by genome sequence analyses.</title>
        <authorList>
            <person name="Riely B."/>
            <person name="Gai Y."/>
        </authorList>
    </citation>
    <scope>NUCLEOTIDE SEQUENCE</scope>
    <source>
        <strain evidence="6">BP-295</strain>
    </source>
</reference>
<dbReference type="InterPro" id="IPR050611">
    <property type="entry name" value="ABCF"/>
</dbReference>
<dbReference type="PROSITE" id="PS50893">
    <property type="entry name" value="ABC_TRANSPORTER_2"/>
    <property type="match status" value="2"/>
</dbReference>
<gene>
    <name evidence="6" type="ORF">JTZ10_05890</name>
</gene>
<dbReference type="Proteomes" id="UP001195196">
    <property type="component" value="Unassembled WGS sequence"/>
</dbReference>
<evidence type="ECO:0000256" key="4">
    <source>
        <dbReference type="SAM" id="MobiDB-lite"/>
    </source>
</evidence>
<evidence type="ECO:0000256" key="3">
    <source>
        <dbReference type="ARBA" id="ARBA00022840"/>
    </source>
</evidence>
<comment type="caution">
    <text evidence="6">The sequence shown here is derived from an EMBL/GenBank/DDBJ whole genome shotgun (WGS) entry which is preliminary data.</text>
</comment>
<evidence type="ECO:0000256" key="1">
    <source>
        <dbReference type="ARBA" id="ARBA00022737"/>
    </source>
</evidence>
<evidence type="ECO:0000313" key="7">
    <source>
        <dbReference type="Proteomes" id="UP001195196"/>
    </source>
</evidence>
<proteinExistence type="predicted"/>
<dbReference type="InterPro" id="IPR003439">
    <property type="entry name" value="ABC_transporter-like_ATP-bd"/>
</dbReference>
<sequence length="528" mass="56204">MSTPLPLSSQPSVVLSDVSFVWPDGTAVFDRLNLALGASTYSLIGANGAGKSTLLGLISQRLRPASGSVSISGATSAPEVGIVPQDPQSDPESTVSAALGIDGIRSAIGRIEGGSVDADDFDAVGDDWDVEERAIGLLAQMGLPTDLDRRVGAMSGGEATLLSIVAALMRRPSVLLLDEPTNNLDTSSRTRLFDAIDAFAGTVIVVSHDLELLERVDATLELYRGRVRVFGGPYSHYREIVDAEQEAAEAAVATAAGDLRKQRRELVDAQIKLDRRARTASTAEREKRVPKIIAHLRRGEAQVSAGKLRNAHQDDVAAAAARLDGAREEVRKDRTARIVVPEADLASRAQVVTDDRLRINGPERIALVGPNGSGKSTLIADLVAREAIVVPYAYVPQQIVFDNPSMSIAGLVSAHHPDISTQEVRSHLARFLFRGARADRALEELSGGERLRVGLADALLGDPTPKLLILDEPTNNLDLDTVSQLVAALELWSGALLVVSHDAGFLDRIGIDRRVEVGGSSPELAPDT</sequence>
<dbReference type="PANTHER" id="PTHR19211">
    <property type="entry name" value="ATP-BINDING TRANSPORT PROTEIN-RELATED"/>
    <property type="match status" value="1"/>
</dbReference>
<dbReference type="EMBL" id="JAFFGU010000002">
    <property type="protein sequence ID" value="MBM7277287.1"/>
    <property type="molecule type" value="Genomic_DNA"/>
</dbReference>
<dbReference type="InterPro" id="IPR017871">
    <property type="entry name" value="ABC_transporter-like_CS"/>
</dbReference>
<keyword evidence="2" id="KW-0547">Nucleotide-binding</keyword>
<dbReference type="AlphaFoldDB" id="A0AAW4G231"/>
<dbReference type="GO" id="GO:0016887">
    <property type="term" value="F:ATP hydrolysis activity"/>
    <property type="evidence" value="ECO:0007669"/>
    <property type="project" value="InterPro"/>
</dbReference>
<accession>A0AAW4G231</accession>
<dbReference type="GO" id="GO:0005524">
    <property type="term" value="F:ATP binding"/>
    <property type="evidence" value="ECO:0007669"/>
    <property type="project" value="UniProtKB-KW"/>
</dbReference>
<dbReference type="PROSITE" id="PS00211">
    <property type="entry name" value="ABC_TRANSPORTER_1"/>
    <property type="match status" value="1"/>
</dbReference>
<evidence type="ECO:0000256" key="2">
    <source>
        <dbReference type="ARBA" id="ARBA00022741"/>
    </source>
</evidence>
<evidence type="ECO:0000313" key="6">
    <source>
        <dbReference type="EMBL" id="MBM7277287.1"/>
    </source>
</evidence>
<evidence type="ECO:0000259" key="5">
    <source>
        <dbReference type="PROSITE" id="PS50893"/>
    </source>
</evidence>
<feature type="region of interest" description="Disordered" evidence="4">
    <location>
        <begin position="69"/>
        <end position="91"/>
    </location>
</feature>